<dbReference type="EMBL" id="VSSQ01003041">
    <property type="protein sequence ID" value="MPM18745.1"/>
    <property type="molecule type" value="Genomic_DNA"/>
</dbReference>
<proteinExistence type="predicted"/>
<organism evidence="1">
    <name type="scientific">bioreactor metagenome</name>
    <dbReference type="NCBI Taxonomy" id="1076179"/>
    <lineage>
        <taxon>unclassified sequences</taxon>
        <taxon>metagenomes</taxon>
        <taxon>ecological metagenomes</taxon>
    </lineage>
</organism>
<reference evidence="1" key="1">
    <citation type="submission" date="2019-08" db="EMBL/GenBank/DDBJ databases">
        <authorList>
            <person name="Kucharzyk K."/>
            <person name="Murdoch R.W."/>
            <person name="Higgins S."/>
            <person name="Loffler F."/>
        </authorList>
    </citation>
    <scope>NUCLEOTIDE SEQUENCE</scope>
</reference>
<gene>
    <name evidence="1" type="ORF">SDC9_65160</name>
</gene>
<sequence length="172" mass="19724">MLCQHFSKIPSCLFFIFQVFFSEAARQKFFFCQNDQMINENAVEPGQHYKNIQRADHGCQGEQIKSEIHGVPADSVQAVSFKNRCVGWQTQSRRTTQIENADNTEYKPDGTNSQGDVLVVIKRIKINNYDIEPPQYKCDPGQIADCFSGEKQEGIYGWFADDVHARLCFMLL</sequence>
<evidence type="ECO:0000313" key="1">
    <source>
        <dbReference type="EMBL" id="MPM18745.1"/>
    </source>
</evidence>
<accession>A0A644XRJ0</accession>
<dbReference type="AlphaFoldDB" id="A0A644XRJ0"/>
<comment type="caution">
    <text evidence="1">The sequence shown here is derived from an EMBL/GenBank/DDBJ whole genome shotgun (WGS) entry which is preliminary data.</text>
</comment>
<name>A0A644XRJ0_9ZZZZ</name>
<protein>
    <submittedName>
        <fullName evidence="1">Uncharacterized protein</fullName>
    </submittedName>
</protein>